<protein>
    <submittedName>
        <fullName evidence="1">Uncharacterized protein</fullName>
    </submittedName>
</protein>
<proteinExistence type="predicted"/>
<accession>A0ABY7B6U4</accession>
<reference evidence="1" key="1">
    <citation type="submission" date="2022-11" db="EMBL/GenBank/DDBJ databases">
        <authorList>
            <person name="Mo P."/>
        </authorList>
    </citation>
    <scope>NUCLEOTIDE SEQUENCE</scope>
    <source>
        <strain evidence="1">HUAS 11-8</strain>
    </source>
</reference>
<organism evidence="1 2">
    <name type="scientific">Amycolatopsis cynarae</name>
    <dbReference type="NCBI Taxonomy" id="2995223"/>
    <lineage>
        <taxon>Bacteria</taxon>
        <taxon>Bacillati</taxon>
        <taxon>Actinomycetota</taxon>
        <taxon>Actinomycetes</taxon>
        <taxon>Pseudonocardiales</taxon>
        <taxon>Pseudonocardiaceae</taxon>
        <taxon>Amycolatopsis</taxon>
    </lineage>
</organism>
<dbReference type="Proteomes" id="UP001163203">
    <property type="component" value="Chromosome"/>
</dbReference>
<name>A0ABY7B6U4_9PSEU</name>
<evidence type="ECO:0000313" key="1">
    <source>
        <dbReference type="EMBL" id="WAL67149.1"/>
    </source>
</evidence>
<sequence>MDELVGGLRRGSGFGVVPVDGVGQFLDRALLAVDLACGVVLGFQPDQQRRDILESHKLLTAAGGRFPRRSPR</sequence>
<dbReference type="EMBL" id="CP113836">
    <property type="protein sequence ID" value="WAL67149.1"/>
    <property type="molecule type" value="Genomic_DNA"/>
</dbReference>
<gene>
    <name evidence="1" type="ORF">ORV05_04995</name>
</gene>
<evidence type="ECO:0000313" key="2">
    <source>
        <dbReference type="Proteomes" id="UP001163203"/>
    </source>
</evidence>
<dbReference type="RefSeq" id="WP_268757277.1">
    <property type="nucleotide sequence ID" value="NZ_CP113836.1"/>
</dbReference>
<keyword evidence="2" id="KW-1185">Reference proteome</keyword>